<feature type="domain" description="THUMP-like" evidence="2">
    <location>
        <begin position="331"/>
        <end position="403"/>
    </location>
</feature>
<keyword evidence="3" id="KW-0808">Transferase</keyword>
<organism evidence="3 4">
    <name type="scientific">Gulosibacter chungangensis</name>
    <dbReference type="NCBI Taxonomy" id="979746"/>
    <lineage>
        <taxon>Bacteria</taxon>
        <taxon>Bacillati</taxon>
        <taxon>Actinomycetota</taxon>
        <taxon>Actinomycetes</taxon>
        <taxon>Micrococcales</taxon>
        <taxon>Microbacteriaceae</taxon>
        <taxon>Gulosibacter</taxon>
    </lineage>
</organism>
<dbReference type="EMBL" id="WBKB01000008">
    <property type="protein sequence ID" value="KAB1641668.1"/>
    <property type="molecule type" value="Genomic_DNA"/>
</dbReference>
<dbReference type="OrthoDB" id="9810570at2"/>
<dbReference type="InterPro" id="IPR029063">
    <property type="entry name" value="SAM-dependent_MTases_sf"/>
</dbReference>
<dbReference type="InterPro" id="IPR041497">
    <property type="entry name" value="Thump-like"/>
</dbReference>
<dbReference type="RefSeq" id="WP_158052987.1">
    <property type="nucleotide sequence ID" value="NZ_WBKB01000008.1"/>
</dbReference>
<keyword evidence="4" id="KW-1185">Reference proteome</keyword>
<sequence length="404" mass="43818">MDREDLTALLTTESMALLEQFAELDTARDALGAVTALRKAGADTRTSAAILTQLKFRRKARGKFGEFANRMLFTEDGLAQATRLTVAAHHGNRFRQAGTRRIADLGCGIGADAMTFAALGFEVVAVEMDEVTAAIATHNLAPFPNAEVRHGRAEETDLSEFDGVFLDPARRTAREGATERGASRRLANPADWSPSLDFAFGCAQFDRSVGVKLGPAIPHELLPDDGEAQWVSVGGELVECAVWLGPAAREGIRRSVLSIRDGASHEISSRTTAADAVDAPVGELGSWLHEPDPAIIRARFIGDLARQLGGRMIAPEIAWITTYEEVSSPFAQSFRIVEQFKLDKSLLKRELRSRGIGTLEIKVRGVDIDPAEFRKQLSLKGDASATLICTRVGDRRVAILAERA</sequence>
<keyword evidence="3" id="KW-0489">Methyltransferase</keyword>
<comment type="caution">
    <text evidence="3">The sequence shown here is derived from an EMBL/GenBank/DDBJ whole genome shotgun (WGS) entry which is preliminary data.</text>
</comment>
<dbReference type="SUPFAM" id="SSF53335">
    <property type="entry name" value="S-adenosyl-L-methionine-dependent methyltransferases"/>
    <property type="match status" value="1"/>
</dbReference>
<evidence type="ECO:0000313" key="4">
    <source>
        <dbReference type="Proteomes" id="UP000433493"/>
    </source>
</evidence>
<dbReference type="Pfam" id="PF13649">
    <property type="entry name" value="Methyltransf_25"/>
    <property type="match status" value="1"/>
</dbReference>
<dbReference type="Proteomes" id="UP000433493">
    <property type="component" value="Unassembled WGS sequence"/>
</dbReference>
<dbReference type="Pfam" id="PF18096">
    <property type="entry name" value="Thump_like"/>
    <property type="match status" value="1"/>
</dbReference>
<dbReference type="InterPro" id="IPR041698">
    <property type="entry name" value="Methyltransf_25"/>
</dbReference>
<dbReference type="GO" id="GO:0008168">
    <property type="term" value="F:methyltransferase activity"/>
    <property type="evidence" value="ECO:0007669"/>
    <property type="project" value="UniProtKB-KW"/>
</dbReference>
<dbReference type="CDD" id="cd02440">
    <property type="entry name" value="AdoMet_MTases"/>
    <property type="match status" value="1"/>
</dbReference>
<evidence type="ECO:0000313" key="3">
    <source>
        <dbReference type="EMBL" id="KAB1641668.1"/>
    </source>
</evidence>
<gene>
    <name evidence="3" type="ORF">F8O05_12010</name>
</gene>
<dbReference type="GO" id="GO:0032259">
    <property type="term" value="P:methylation"/>
    <property type="evidence" value="ECO:0007669"/>
    <property type="project" value="UniProtKB-KW"/>
</dbReference>
<evidence type="ECO:0000259" key="2">
    <source>
        <dbReference type="Pfam" id="PF18096"/>
    </source>
</evidence>
<reference evidence="3 4" key="1">
    <citation type="submission" date="2019-09" db="EMBL/GenBank/DDBJ databases">
        <title>Phylogeny of genus Pseudoclavibacter and closely related genus.</title>
        <authorList>
            <person name="Li Y."/>
        </authorList>
    </citation>
    <scope>NUCLEOTIDE SEQUENCE [LARGE SCALE GENOMIC DNA]</scope>
    <source>
        <strain evidence="3 4">KCTC 13959</strain>
    </source>
</reference>
<dbReference type="Gene3D" id="3.40.50.150">
    <property type="entry name" value="Vaccinia Virus protein VP39"/>
    <property type="match status" value="1"/>
</dbReference>
<feature type="domain" description="Methyltransferase" evidence="1">
    <location>
        <begin position="102"/>
        <end position="166"/>
    </location>
</feature>
<evidence type="ECO:0000259" key="1">
    <source>
        <dbReference type="Pfam" id="PF13649"/>
    </source>
</evidence>
<proteinExistence type="predicted"/>
<protein>
    <submittedName>
        <fullName evidence="3">Class I SAM-dependent methyltransferase</fullName>
    </submittedName>
</protein>
<accession>A0A7J5B8Q8</accession>
<name>A0A7J5B8Q8_9MICO</name>
<dbReference type="AlphaFoldDB" id="A0A7J5B8Q8"/>